<name>A0A8A4ZIW1_9MICO</name>
<dbReference type="InterPro" id="IPR006439">
    <property type="entry name" value="HAD-SF_hydro_IA"/>
</dbReference>
<dbReference type="SFLD" id="SFLDG01129">
    <property type="entry name" value="C1.5:_HAD__Beta-PGM__Phosphata"/>
    <property type="match status" value="1"/>
</dbReference>
<dbReference type="Pfam" id="PF00702">
    <property type="entry name" value="Hydrolase"/>
    <property type="match status" value="1"/>
</dbReference>
<protein>
    <submittedName>
        <fullName evidence="1">HAD-IA family hydrolase</fullName>
    </submittedName>
</protein>
<dbReference type="Gene3D" id="1.10.150.240">
    <property type="entry name" value="Putative phosphatase, domain 2"/>
    <property type="match status" value="1"/>
</dbReference>
<dbReference type="InterPro" id="IPR036412">
    <property type="entry name" value="HAD-like_sf"/>
</dbReference>
<dbReference type="RefSeq" id="WP_227424782.1">
    <property type="nucleotide sequence ID" value="NZ_CP071868.1"/>
</dbReference>
<organism evidence="1 2">
    <name type="scientific">Pengzhenrongella sicca</name>
    <dbReference type="NCBI Taxonomy" id="2819238"/>
    <lineage>
        <taxon>Bacteria</taxon>
        <taxon>Bacillati</taxon>
        <taxon>Actinomycetota</taxon>
        <taxon>Actinomycetes</taxon>
        <taxon>Micrococcales</taxon>
        <taxon>Pengzhenrongella</taxon>
    </lineage>
</organism>
<dbReference type="NCBIfam" id="TIGR01509">
    <property type="entry name" value="HAD-SF-IA-v3"/>
    <property type="match status" value="1"/>
</dbReference>
<dbReference type="GO" id="GO:0050308">
    <property type="term" value="F:sugar-phosphatase activity"/>
    <property type="evidence" value="ECO:0007669"/>
    <property type="project" value="TreeGrafter"/>
</dbReference>
<evidence type="ECO:0000313" key="2">
    <source>
        <dbReference type="Proteomes" id="UP000663937"/>
    </source>
</evidence>
<dbReference type="PANTHER" id="PTHR43481">
    <property type="entry name" value="FRUCTOSE-1-PHOSPHATE PHOSPHATASE"/>
    <property type="match status" value="1"/>
</dbReference>
<dbReference type="InterPro" id="IPR051806">
    <property type="entry name" value="HAD-like_SPP"/>
</dbReference>
<reference evidence="1" key="1">
    <citation type="submission" date="2021-03" db="EMBL/GenBank/DDBJ databases">
        <title>Pengzhenrongella sicca gen. nov., sp. nov., a new member of suborder Micrococcineae isolated from High-Arctic tundra soil.</title>
        <authorList>
            <person name="Peng F."/>
        </authorList>
    </citation>
    <scope>NUCLEOTIDE SEQUENCE</scope>
    <source>
        <strain evidence="1">LRZ-2</strain>
    </source>
</reference>
<dbReference type="EMBL" id="CP071868">
    <property type="protein sequence ID" value="QTE30447.1"/>
    <property type="molecule type" value="Genomic_DNA"/>
</dbReference>
<dbReference type="InterPro" id="IPR023198">
    <property type="entry name" value="PGP-like_dom2"/>
</dbReference>
<dbReference type="SFLD" id="SFLDS00003">
    <property type="entry name" value="Haloacid_Dehalogenase"/>
    <property type="match status" value="1"/>
</dbReference>
<dbReference type="SUPFAM" id="SSF56784">
    <property type="entry name" value="HAD-like"/>
    <property type="match status" value="1"/>
</dbReference>
<gene>
    <name evidence="1" type="ORF">J4E96_05530</name>
</gene>
<evidence type="ECO:0000313" key="1">
    <source>
        <dbReference type="EMBL" id="QTE30447.1"/>
    </source>
</evidence>
<keyword evidence="2" id="KW-1185">Reference proteome</keyword>
<dbReference type="Proteomes" id="UP000663937">
    <property type="component" value="Chromosome"/>
</dbReference>
<dbReference type="Gene3D" id="3.40.50.1000">
    <property type="entry name" value="HAD superfamily/HAD-like"/>
    <property type="match status" value="1"/>
</dbReference>
<dbReference type="InterPro" id="IPR023214">
    <property type="entry name" value="HAD_sf"/>
</dbReference>
<dbReference type="AlphaFoldDB" id="A0A8A4ZIW1"/>
<keyword evidence="1" id="KW-0378">Hydrolase</keyword>
<proteinExistence type="predicted"/>
<sequence>MVLTPDDVAGLAARLTPRGAGLLLDLDGTLLDSEPVHREAYRTFFAGRGWRVGDDVIRQFSGRRAAEVFAALPGPWTGLDPAELTDEVLKVLGRSRLRPAPVPGAARLLAACTRTGLPVVVVTSATLAWAAGALELLGVAPGSVPLVTAEDCAAGKPDPEPFRRGAERLALAPAGLVAVEDSPAGIASARAAGVGHAIGITTSQLAAVLVAAGAAQTMPDLTTLVAAVELPQPRPSPRS</sequence>
<dbReference type="KEGG" id="psic:J4E96_05530"/>
<accession>A0A8A4ZIW1</accession>
<dbReference type="PANTHER" id="PTHR43481:SF4">
    <property type="entry name" value="GLYCEROL-1-PHOSPHATE PHOSPHOHYDROLASE 1-RELATED"/>
    <property type="match status" value="1"/>
</dbReference>